<reference evidence="7 8" key="1">
    <citation type="submission" date="2013-02" db="EMBL/GenBank/DDBJ databases">
        <title>Genome sequence of Candida maltosa Xu316, a potential industrial strain for xylitol and ethanol production.</title>
        <authorList>
            <person name="Yu J."/>
            <person name="Wang Q."/>
            <person name="Geng X."/>
            <person name="Bao W."/>
            <person name="He P."/>
            <person name="Cai J."/>
        </authorList>
    </citation>
    <scope>NUCLEOTIDE SEQUENCE [LARGE SCALE GENOMIC DNA]</scope>
    <source>
        <strain evidence="8">Xu316</strain>
    </source>
</reference>
<accession>M3JSM7</accession>
<evidence type="ECO:0000256" key="2">
    <source>
        <dbReference type="ARBA" id="ARBA00022512"/>
    </source>
</evidence>
<proteinExistence type="predicted"/>
<comment type="caution">
    <text evidence="7">The sequence shown here is derived from an EMBL/GenBank/DDBJ whole genome shotgun (WGS) entry which is preliminary data.</text>
</comment>
<dbReference type="STRING" id="1245528.M3JSM7"/>
<evidence type="ECO:0000313" key="8">
    <source>
        <dbReference type="Proteomes" id="UP000011777"/>
    </source>
</evidence>
<keyword evidence="8" id="KW-1185">Reference proteome</keyword>
<dbReference type="EMBL" id="AOGT01002831">
    <property type="protein sequence ID" value="EMG45264.1"/>
    <property type="molecule type" value="Genomic_DNA"/>
</dbReference>
<dbReference type="AlphaFoldDB" id="M3JSM7"/>
<dbReference type="HOGENOM" id="CLU_1708480_0_0_1"/>
<feature type="non-terminal residue" evidence="7">
    <location>
        <position position="1"/>
    </location>
</feature>
<gene>
    <name evidence="7" type="ORF">G210_5122</name>
</gene>
<dbReference type="Pfam" id="PF11765">
    <property type="entry name" value="Hyphal_reg_CWP"/>
    <property type="match status" value="1"/>
</dbReference>
<sequence>MYFAASGIYYDDVFIQSYETTNNGLMVFYLGKRSSSHVLLQSPGDTVNNGQMCFRKHNYHQTSNIAGSGCFTALEGGSIYFYDPDRIFGANLSFYLADAASFMVVGNIKTGYTFKVYGFGNGNKIGFNTHIPIYNDPIYSYDEKTGVLTLTNRD</sequence>
<evidence type="ECO:0000256" key="5">
    <source>
        <dbReference type="ARBA" id="ARBA00023180"/>
    </source>
</evidence>
<evidence type="ECO:0000256" key="4">
    <source>
        <dbReference type="ARBA" id="ARBA00022729"/>
    </source>
</evidence>
<keyword evidence="3" id="KW-0964">Secreted</keyword>
<organism evidence="7 8">
    <name type="scientific">Candida maltosa (strain Xu316)</name>
    <name type="common">Yeast</name>
    <dbReference type="NCBI Taxonomy" id="1245528"/>
    <lineage>
        <taxon>Eukaryota</taxon>
        <taxon>Fungi</taxon>
        <taxon>Dikarya</taxon>
        <taxon>Ascomycota</taxon>
        <taxon>Saccharomycotina</taxon>
        <taxon>Pichiomycetes</taxon>
        <taxon>Debaryomycetaceae</taxon>
        <taxon>Candida/Lodderomyces clade</taxon>
        <taxon>Candida</taxon>
    </lineage>
</organism>
<evidence type="ECO:0000256" key="1">
    <source>
        <dbReference type="ARBA" id="ARBA00004191"/>
    </source>
</evidence>
<name>M3JSM7_CANMX</name>
<feature type="domain" description="Hyphally-regulated cell wall protein N-terminal" evidence="6">
    <location>
        <begin position="1"/>
        <end position="152"/>
    </location>
</feature>
<keyword evidence="2" id="KW-0134">Cell wall</keyword>
<feature type="non-terminal residue" evidence="7">
    <location>
        <position position="154"/>
    </location>
</feature>
<protein>
    <recommendedName>
        <fullName evidence="6">Hyphally-regulated cell wall protein N-terminal domain-containing protein</fullName>
    </recommendedName>
</protein>
<evidence type="ECO:0000256" key="3">
    <source>
        <dbReference type="ARBA" id="ARBA00022525"/>
    </source>
</evidence>
<evidence type="ECO:0000313" key="7">
    <source>
        <dbReference type="EMBL" id="EMG45264.1"/>
    </source>
</evidence>
<keyword evidence="4" id="KW-0732">Signal</keyword>
<dbReference type="GO" id="GO:0009277">
    <property type="term" value="C:fungal-type cell wall"/>
    <property type="evidence" value="ECO:0007669"/>
    <property type="project" value="UniProtKB-ARBA"/>
</dbReference>
<comment type="subcellular location">
    <subcellularLocation>
        <location evidence="1">Secreted</location>
        <location evidence="1">Cell wall</location>
    </subcellularLocation>
</comment>
<evidence type="ECO:0000259" key="6">
    <source>
        <dbReference type="Pfam" id="PF11765"/>
    </source>
</evidence>
<dbReference type="InterPro" id="IPR021031">
    <property type="entry name" value="Hyphal-reg_cell_wall_N"/>
</dbReference>
<dbReference type="OrthoDB" id="4022214at2759"/>
<dbReference type="Proteomes" id="UP000011777">
    <property type="component" value="Unassembled WGS sequence"/>
</dbReference>
<keyword evidence="5" id="KW-0325">Glycoprotein</keyword>